<evidence type="ECO:0000313" key="1">
    <source>
        <dbReference type="EMBL" id="EPZ33829.1"/>
    </source>
</evidence>
<dbReference type="EMBL" id="KE561037">
    <property type="protein sequence ID" value="EPZ33829.1"/>
    <property type="molecule type" value="Genomic_DNA"/>
</dbReference>
<sequence>MAPKKLKLEDQTKVKKEISEDQTRITWTTDLVNTLLELRYEDEIIESKFRLAKNHFDTNQAYNTLSLAFFDKTKINAGPKKLQDKLSKLQKEYREKKNDVNHTGNMIDPCLPAYWEKLNSYYQSR</sequence>
<accession>A0A075AZ40</accession>
<dbReference type="Proteomes" id="UP000030755">
    <property type="component" value="Unassembled WGS sequence"/>
</dbReference>
<evidence type="ECO:0000313" key="2">
    <source>
        <dbReference type="Proteomes" id="UP000030755"/>
    </source>
</evidence>
<name>A0A075AZ40_ROZAC</name>
<protein>
    <recommendedName>
        <fullName evidence="3">Myb/SANT-like domain-containing protein</fullName>
    </recommendedName>
</protein>
<keyword evidence="2" id="KW-1185">Reference proteome</keyword>
<dbReference type="AlphaFoldDB" id="A0A075AZ40"/>
<feature type="non-terminal residue" evidence="1">
    <location>
        <position position="125"/>
    </location>
</feature>
<proteinExistence type="predicted"/>
<evidence type="ECO:0008006" key="3">
    <source>
        <dbReference type="Google" id="ProtNLM"/>
    </source>
</evidence>
<gene>
    <name evidence="1" type="ORF">O9G_006300</name>
</gene>
<dbReference type="HOGENOM" id="CLU_163076_0_0_1"/>
<reference evidence="1 2" key="1">
    <citation type="journal article" date="2013" name="Curr. Biol.">
        <title>Shared signatures of parasitism and phylogenomics unite Cryptomycota and microsporidia.</title>
        <authorList>
            <person name="James T.Y."/>
            <person name="Pelin A."/>
            <person name="Bonen L."/>
            <person name="Ahrendt S."/>
            <person name="Sain D."/>
            <person name="Corradi N."/>
            <person name="Stajich J.E."/>
        </authorList>
    </citation>
    <scope>NUCLEOTIDE SEQUENCE [LARGE SCALE GENOMIC DNA]</scope>
    <source>
        <strain evidence="1 2">CSF55</strain>
    </source>
</reference>
<organism evidence="1 2">
    <name type="scientific">Rozella allomycis (strain CSF55)</name>
    <dbReference type="NCBI Taxonomy" id="988480"/>
    <lineage>
        <taxon>Eukaryota</taxon>
        <taxon>Fungi</taxon>
        <taxon>Fungi incertae sedis</taxon>
        <taxon>Cryptomycota</taxon>
        <taxon>Cryptomycota incertae sedis</taxon>
        <taxon>Rozella</taxon>
    </lineage>
</organism>